<dbReference type="AlphaFoldDB" id="V5RE18"/>
<dbReference type="InterPro" id="IPR004860">
    <property type="entry name" value="LAGLIDADG_dom"/>
</dbReference>
<proteinExistence type="predicted"/>
<dbReference type="InterPro" id="IPR027434">
    <property type="entry name" value="Homing_endonucl"/>
</dbReference>
<sequence>MKLVISLHLDDISNLEYIHSVLKLGKITIYKDLRSPTCKLVINKTDLQEVFFPLLIYHNIFFLTESRIGQFNLAMYVLKNDIKMFNEIPDIKNIPTVFEIPKNSLDYTLLHFFRNWIVGFTAAEGSFFIKCNNDGCFQLKQRIHTNLFEAFKLIFNTDRKINTSNNYSQFGVSSKSDIQKVINFFSFSGLHPLVGLKYIQYVKWLNSLRESLRYKKLNYPEA</sequence>
<dbReference type="GO" id="GO:0004519">
    <property type="term" value="F:endonuclease activity"/>
    <property type="evidence" value="ECO:0007669"/>
    <property type="project" value="UniProtKB-KW"/>
</dbReference>
<dbReference type="PANTHER" id="PTHR36181:SF3">
    <property type="entry name" value="INTRON-ENCODED DNA ENDONUCLEASE AI5 BETA"/>
    <property type="match status" value="1"/>
</dbReference>
<protein>
    <submittedName>
        <fullName evidence="2">LAGLIDADG endonuclease</fullName>
    </submittedName>
</protein>
<dbReference type="Pfam" id="PF00961">
    <property type="entry name" value="LAGLIDADG_1"/>
    <property type="match status" value="1"/>
</dbReference>
<accession>V5RE18</accession>
<dbReference type="SUPFAM" id="SSF55608">
    <property type="entry name" value="Homing endonucleases"/>
    <property type="match status" value="2"/>
</dbReference>
<dbReference type="EMBL" id="KF545917">
    <property type="protein sequence ID" value="AHB33529.1"/>
    <property type="molecule type" value="Genomic_DNA"/>
</dbReference>
<feature type="domain" description="Homing endonuclease LAGLIDADG" evidence="1">
    <location>
        <begin position="117"/>
        <end position="205"/>
    </location>
</feature>
<keyword evidence="2" id="KW-0378">Hydrolase</keyword>
<organism evidence="2">
    <name type="scientific">Annulohypoxylon stygium</name>
    <dbReference type="NCBI Taxonomy" id="326628"/>
    <lineage>
        <taxon>Eukaryota</taxon>
        <taxon>Fungi</taxon>
        <taxon>Dikarya</taxon>
        <taxon>Ascomycota</taxon>
        <taxon>Pezizomycotina</taxon>
        <taxon>Sordariomycetes</taxon>
        <taxon>Xylariomycetidae</taxon>
        <taxon>Xylariales</taxon>
        <taxon>Hypoxylaceae</taxon>
        <taxon>Annulohypoxylon</taxon>
    </lineage>
</organism>
<reference evidence="2" key="1">
    <citation type="submission" date="2013-08" db="EMBL/GenBank/DDBJ databases">
        <authorList>
            <person name="Deng Y.-J."/>
            <person name="Xie B.-G."/>
            <person name="Jiang Y.-J."/>
            <person name="Wang Q.-F."/>
            <person name="Lan F.-S."/>
        </authorList>
    </citation>
    <scope>NUCLEOTIDE SEQUENCE</scope>
</reference>
<dbReference type="GO" id="GO:0005739">
    <property type="term" value="C:mitochondrion"/>
    <property type="evidence" value="ECO:0007669"/>
    <property type="project" value="UniProtKB-ARBA"/>
</dbReference>
<evidence type="ECO:0000259" key="1">
    <source>
        <dbReference type="Pfam" id="PF00961"/>
    </source>
</evidence>
<dbReference type="Gene3D" id="3.10.28.10">
    <property type="entry name" value="Homing endonucleases"/>
    <property type="match status" value="1"/>
</dbReference>
<name>V5RE18_9PEZI</name>
<keyword evidence="2" id="KW-0255">Endonuclease</keyword>
<reference evidence="2" key="2">
    <citation type="submission" date="2013-12" db="EMBL/GenBank/DDBJ databases">
        <title>Mitochondrial Genome of Annulohypoxylon stygium, cohabitant fungus of Tremella fuciformis, reveals intron diversity.</title>
        <authorList>
            <person name="Hsiang T."/>
        </authorList>
    </citation>
    <scope>NUCLEOTIDE SEQUENCE</scope>
</reference>
<dbReference type="InterPro" id="IPR051289">
    <property type="entry name" value="LAGLIDADG_Endonuclease"/>
</dbReference>
<dbReference type="GeneID" id="17963073"/>
<keyword evidence="2" id="KW-0540">Nuclease</keyword>
<dbReference type="PANTHER" id="PTHR36181">
    <property type="entry name" value="INTRON-ENCODED ENDONUCLEASE AI3-RELATED"/>
    <property type="match status" value="1"/>
</dbReference>
<gene>
    <name evidence="2" type="primary">oi4cob</name>
</gene>
<evidence type="ECO:0000313" key="2">
    <source>
        <dbReference type="EMBL" id="AHB33529.1"/>
    </source>
</evidence>
<keyword evidence="2" id="KW-0496">Mitochondrion</keyword>
<dbReference type="RefSeq" id="YP_008964970.1">
    <property type="nucleotide sequence ID" value="NC_023117.1"/>
</dbReference>
<geneLocation type="mitochondrion" evidence="2"/>